<dbReference type="EMBL" id="LCFP01000012">
    <property type="protein sequence ID" value="KKS95973.1"/>
    <property type="molecule type" value="Genomic_DNA"/>
</dbReference>
<evidence type="ECO:0000313" key="2">
    <source>
        <dbReference type="EMBL" id="KKS95973.1"/>
    </source>
</evidence>
<comment type="caution">
    <text evidence="2">The sequence shown here is derived from an EMBL/GenBank/DDBJ whole genome shotgun (WGS) entry which is preliminary data.</text>
</comment>
<sequence>MADFSLKGGENIMKKFLIGVSAGAVMLGSLVAPAFGAPPSYGEQPGFSQASACGSDHGAFGFFGNYGLVDNVHDVDRSDNDDTGYDEYADGSDDNVGQGAEGGVTGGTGDRNSNSCGNPQHDF</sequence>
<evidence type="ECO:0000313" key="3">
    <source>
        <dbReference type="Proteomes" id="UP000034894"/>
    </source>
</evidence>
<dbReference type="AlphaFoldDB" id="A0A0G1GAI9"/>
<organism evidence="2 3">
    <name type="scientific">Candidatus Gottesmanbacteria bacterium GW2011_GWA2_43_14</name>
    <dbReference type="NCBI Taxonomy" id="1618443"/>
    <lineage>
        <taxon>Bacteria</taxon>
        <taxon>Candidatus Gottesmaniibacteriota</taxon>
    </lineage>
</organism>
<reference evidence="2 3" key="1">
    <citation type="journal article" date="2015" name="Nature">
        <title>rRNA introns, odd ribosomes, and small enigmatic genomes across a large radiation of phyla.</title>
        <authorList>
            <person name="Brown C.T."/>
            <person name="Hug L.A."/>
            <person name="Thomas B.C."/>
            <person name="Sharon I."/>
            <person name="Castelle C.J."/>
            <person name="Singh A."/>
            <person name="Wilkins M.J."/>
            <person name="Williams K.H."/>
            <person name="Banfield J.F."/>
        </authorList>
    </citation>
    <scope>NUCLEOTIDE SEQUENCE [LARGE SCALE GENOMIC DNA]</scope>
</reference>
<feature type="compositionally biased region" description="Polar residues" evidence="1">
    <location>
        <begin position="110"/>
        <end position="123"/>
    </location>
</feature>
<gene>
    <name evidence="2" type="ORF">UV73_C0012G0001</name>
</gene>
<protein>
    <submittedName>
        <fullName evidence="2">Uncharacterized protein</fullName>
    </submittedName>
</protein>
<accession>A0A0G1GAI9</accession>
<feature type="region of interest" description="Disordered" evidence="1">
    <location>
        <begin position="73"/>
        <end position="123"/>
    </location>
</feature>
<feature type="compositionally biased region" description="Gly residues" evidence="1">
    <location>
        <begin position="99"/>
        <end position="109"/>
    </location>
</feature>
<evidence type="ECO:0000256" key="1">
    <source>
        <dbReference type="SAM" id="MobiDB-lite"/>
    </source>
</evidence>
<feature type="compositionally biased region" description="Acidic residues" evidence="1">
    <location>
        <begin position="81"/>
        <end position="93"/>
    </location>
</feature>
<name>A0A0G1GAI9_9BACT</name>
<proteinExistence type="predicted"/>
<dbReference type="Proteomes" id="UP000034894">
    <property type="component" value="Unassembled WGS sequence"/>
</dbReference>